<dbReference type="AlphaFoldDB" id="A0A4P7IE40"/>
<evidence type="ECO:0000256" key="1">
    <source>
        <dbReference type="SAM" id="Phobius"/>
    </source>
</evidence>
<reference evidence="2 3" key="1">
    <citation type="submission" date="2019-03" db="EMBL/GenBank/DDBJ databases">
        <title>Three New Species of Nocardioides, Nocardioides euryhalodurans sp. nov., Nocardioides seonyuensis sp. nov. and Nocardioides eburneoflavus sp. nov. Iolated from Soil.</title>
        <authorList>
            <person name="Roh S.G."/>
            <person name="Lee C."/>
            <person name="Kim M.-K."/>
            <person name="Kim S.B."/>
        </authorList>
    </citation>
    <scope>NUCLEOTIDE SEQUENCE [LARGE SCALE GENOMIC DNA]</scope>
    <source>
        <strain evidence="2 3">MMS17-SY207-3</strain>
    </source>
</reference>
<dbReference type="EMBL" id="CP038436">
    <property type="protein sequence ID" value="QBX55456.1"/>
    <property type="molecule type" value="Genomic_DNA"/>
</dbReference>
<gene>
    <name evidence="2" type="ORF">EXE58_08320</name>
</gene>
<name>A0A4P7IE40_9ACTN</name>
<keyword evidence="1" id="KW-0472">Membrane</keyword>
<keyword evidence="1" id="KW-1133">Transmembrane helix</keyword>
<sequence length="268" mass="30158">MTWDWERLSTVLRRLKLPAEEYAVGTVGHGLSRDRASTADRVELLVTETGWRRLKERAWREAAGGSLLRHPKERSLTARLVLLDSVRHEVVEVDGIPVVGVEPDVPEERRQSWSERTATATSGVLLAIAIGAVVYGSVFFYPTTEPATIWQHLTFRTEKVEATVEGWNEGSTCTGLPTYDISPRIGVTLTWTDEGQTRSGYYTGCGASVDSPQDIWVTAEGEVASQSSPWVDHLWPAIVVGIVPYAFVVWPVVDRLRSRWWRRRTSRR</sequence>
<keyword evidence="3" id="KW-1185">Reference proteome</keyword>
<dbReference type="Proteomes" id="UP000294853">
    <property type="component" value="Chromosome"/>
</dbReference>
<proteinExistence type="predicted"/>
<dbReference type="OrthoDB" id="3780369at2"/>
<evidence type="ECO:0000313" key="3">
    <source>
        <dbReference type="Proteomes" id="UP000294853"/>
    </source>
</evidence>
<keyword evidence="1" id="KW-0812">Transmembrane</keyword>
<feature type="transmembrane region" description="Helical" evidence="1">
    <location>
        <begin position="118"/>
        <end position="141"/>
    </location>
</feature>
<accession>A0A4P7IE40</accession>
<organism evidence="2 3">
    <name type="scientific">Nocardioides seonyuensis</name>
    <dbReference type="NCBI Taxonomy" id="2518371"/>
    <lineage>
        <taxon>Bacteria</taxon>
        <taxon>Bacillati</taxon>
        <taxon>Actinomycetota</taxon>
        <taxon>Actinomycetes</taxon>
        <taxon>Propionibacteriales</taxon>
        <taxon>Nocardioidaceae</taxon>
        <taxon>Nocardioides</taxon>
    </lineage>
</organism>
<protein>
    <submittedName>
        <fullName evidence="2">Uncharacterized protein</fullName>
    </submittedName>
</protein>
<evidence type="ECO:0000313" key="2">
    <source>
        <dbReference type="EMBL" id="QBX55456.1"/>
    </source>
</evidence>
<feature type="transmembrane region" description="Helical" evidence="1">
    <location>
        <begin position="234"/>
        <end position="253"/>
    </location>
</feature>
<dbReference type="RefSeq" id="WP_135267447.1">
    <property type="nucleotide sequence ID" value="NZ_CP038436.1"/>
</dbReference>
<dbReference type="KEGG" id="nsn:EXE58_08320"/>